<keyword evidence="3" id="KW-1185">Reference proteome</keyword>
<accession>A0ABS4DHD2</accession>
<proteinExistence type="predicted"/>
<gene>
    <name evidence="2" type="ORF">EYB53_024215</name>
</gene>
<keyword evidence="1" id="KW-0472">Membrane</keyword>
<reference evidence="2 3" key="1">
    <citation type="submission" date="2021-03" db="EMBL/GenBank/DDBJ databases">
        <authorList>
            <person name="Grouzdev D.S."/>
        </authorList>
    </citation>
    <scope>NUCLEOTIDE SEQUENCE [LARGE SCALE GENOMIC DNA]</scope>
    <source>
        <strain evidence="2 3">M50-1</strain>
    </source>
</reference>
<feature type="transmembrane region" description="Helical" evidence="1">
    <location>
        <begin position="16"/>
        <end position="36"/>
    </location>
</feature>
<dbReference type="EMBL" id="SIJK02000101">
    <property type="protein sequence ID" value="MBP1468838.1"/>
    <property type="molecule type" value="Genomic_DNA"/>
</dbReference>
<keyword evidence="1" id="KW-0812">Transmembrane</keyword>
<evidence type="ECO:0000313" key="2">
    <source>
        <dbReference type="EMBL" id="MBP1468838.1"/>
    </source>
</evidence>
<feature type="transmembrane region" description="Helical" evidence="1">
    <location>
        <begin position="178"/>
        <end position="199"/>
    </location>
</feature>
<organism evidence="2 3">
    <name type="scientific">Candidatus Chloroploca mongolica</name>
    <dbReference type="NCBI Taxonomy" id="2528176"/>
    <lineage>
        <taxon>Bacteria</taxon>
        <taxon>Bacillati</taxon>
        <taxon>Chloroflexota</taxon>
        <taxon>Chloroflexia</taxon>
        <taxon>Chloroflexales</taxon>
        <taxon>Chloroflexineae</taxon>
        <taxon>Oscillochloridaceae</taxon>
        <taxon>Candidatus Chloroploca</taxon>
    </lineage>
</organism>
<sequence length="205" mass="23212">MLTDEQREARRNLQRWLPWMGLILLVVGLYVSAFLIPDLVETAAGPQQLTLDEAANVASATRTYARIEEGAWDCETLQQVQGLSATSIRYGFGPLNEREETKYTEVFFTDNARDVVVFVTLSGDVQCDDLTRQWPTGYLYMMNDGTRQALTNEARLARYFATDTFLEFCGYCGRQNSLIGAGFGLVFTVAGMAMLFVWWRLRQQG</sequence>
<protein>
    <submittedName>
        <fullName evidence="2">Uncharacterized protein</fullName>
    </submittedName>
</protein>
<dbReference type="RefSeq" id="WP_135481995.1">
    <property type="nucleotide sequence ID" value="NZ_SIJK02000101.1"/>
</dbReference>
<keyword evidence="1" id="KW-1133">Transmembrane helix</keyword>
<evidence type="ECO:0000256" key="1">
    <source>
        <dbReference type="SAM" id="Phobius"/>
    </source>
</evidence>
<comment type="caution">
    <text evidence="2">The sequence shown here is derived from an EMBL/GenBank/DDBJ whole genome shotgun (WGS) entry which is preliminary data.</text>
</comment>
<evidence type="ECO:0000313" key="3">
    <source>
        <dbReference type="Proteomes" id="UP001193081"/>
    </source>
</evidence>
<dbReference type="Proteomes" id="UP001193081">
    <property type="component" value="Unassembled WGS sequence"/>
</dbReference>
<name>A0ABS4DHD2_9CHLR</name>